<keyword evidence="5" id="KW-0645">Protease</keyword>
<dbReference type="GO" id="GO:0006508">
    <property type="term" value="P:proteolysis"/>
    <property type="evidence" value="ECO:0007669"/>
    <property type="project" value="UniProtKB-KW"/>
</dbReference>
<dbReference type="Proteomes" id="UP001279410">
    <property type="component" value="Unassembled WGS sequence"/>
</dbReference>
<gene>
    <name evidence="13" type="ORF">AKAME5_001979700</name>
</gene>
<dbReference type="SUPFAM" id="SSF54001">
    <property type="entry name" value="Cysteine proteinases"/>
    <property type="match status" value="1"/>
</dbReference>
<organism evidence="13 14">
    <name type="scientific">Lates japonicus</name>
    <name type="common">Japanese lates</name>
    <dbReference type="NCBI Taxonomy" id="270547"/>
    <lineage>
        <taxon>Eukaryota</taxon>
        <taxon>Metazoa</taxon>
        <taxon>Chordata</taxon>
        <taxon>Craniata</taxon>
        <taxon>Vertebrata</taxon>
        <taxon>Euteleostomi</taxon>
        <taxon>Actinopterygii</taxon>
        <taxon>Neopterygii</taxon>
        <taxon>Teleostei</taxon>
        <taxon>Neoteleostei</taxon>
        <taxon>Acanthomorphata</taxon>
        <taxon>Carangaria</taxon>
        <taxon>Carangaria incertae sedis</taxon>
        <taxon>Centropomidae</taxon>
        <taxon>Lates</taxon>
    </lineage>
</organism>
<comment type="subcellular location">
    <subcellularLocation>
        <location evidence="1">Cytoplasm</location>
    </subcellularLocation>
</comment>
<evidence type="ECO:0000256" key="6">
    <source>
        <dbReference type="ARBA" id="ARBA00022737"/>
    </source>
</evidence>
<proteinExistence type="inferred from homology"/>
<dbReference type="PROSITE" id="PS00139">
    <property type="entry name" value="THIOL_PROTEASE_CYS"/>
    <property type="match status" value="1"/>
</dbReference>
<keyword evidence="14" id="KW-1185">Reference proteome</keyword>
<feature type="domain" description="Calpain catalytic" evidence="12">
    <location>
        <begin position="5"/>
        <end position="67"/>
    </location>
</feature>
<evidence type="ECO:0000256" key="7">
    <source>
        <dbReference type="ARBA" id="ARBA00022801"/>
    </source>
</evidence>
<dbReference type="InterPro" id="IPR001300">
    <property type="entry name" value="Peptidase_C2_calpain_cat"/>
</dbReference>
<evidence type="ECO:0000256" key="2">
    <source>
        <dbReference type="ARBA" id="ARBA00007623"/>
    </source>
</evidence>
<evidence type="ECO:0000313" key="14">
    <source>
        <dbReference type="Proteomes" id="UP001279410"/>
    </source>
</evidence>
<evidence type="ECO:0000256" key="9">
    <source>
        <dbReference type="PIRSR" id="PIRSR622684-1"/>
    </source>
</evidence>
<feature type="region of interest" description="Disordered" evidence="11">
    <location>
        <begin position="72"/>
        <end position="100"/>
    </location>
</feature>
<accession>A0AAD3NAI3</accession>
<dbReference type="GO" id="GO:0004198">
    <property type="term" value="F:calcium-dependent cysteine-type endopeptidase activity"/>
    <property type="evidence" value="ECO:0007669"/>
    <property type="project" value="InterPro"/>
</dbReference>
<comment type="caution">
    <text evidence="13">The sequence shown here is derived from an EMBL/GenBank/DDBJ whole genome shotgun (WGS) entry which is preliminary data.</text>
</comment>
<keyword evidence="8" id="KW-0788">Thiol protease</keyword>
<evidence type="ECO:0000256" key="1">
    <source>
        <dbReference type="ARBA" id="ARBA00004496"/>
    </source>
</evidence>
<comment type="similarity">
    <text evidence="2">Belongs to the peptidase C2 family.</text>
</comment>
<dbReference type="Pfam" id="PF00648">
    <property type="entry name" value="Peptidase_C2"/>
    <property type="match status" value="1"/>
</dbReference>
<evidence type="ECO:0000259" key="12">
    <source>
        <dbReference type="PROSITE" id="PS50203"/>
    </source>
</evidence>
<dbReference type="PROSITE" id="PS50203">
    <property type="entry name" value="CALPAIN_CAT"/>
    <property type="match status" value="1"/>
</dbReference>
<keyword evidence="4" id="KW-0597">Phosphoprotein</keyword>
<protein>
    <submittedName>
        <fullName evidence="13">Calpain-1 catalytic subunit-like protein</fullName>
    </submittedName>
</protein>
<feature type="active site" evidence="9">
    <location>
        <position position="30"/>
    </location>
</feature>
<dbReference type="GO" id="GO:0005737">
    <property type="term" value="C:cytoplasm"/>
    <property type="evidence" value="ECO:0007669"/>
    <property type="project" value="TreeGrafter"/>
</dbReference>
<dbReference type="InterPro" id="IPR022684">
    <property type="entry name" value="Calpain_cysteine_protease"/>
</dbReference>
<name>A0AAD3NAI3_LATJO</name>
<dbReference type="AlphaFoldDB" id="A0AAD3NAI3"/>
<evidence type="ECO:0000256" key="3">
    <source>
        <dbReference type="ARBA" id="ARBA00022490"/>
    </source>
</evidence>
<keyword evidence="3" id="KW-0963">Cytoplasm</keyword>
<sequence length="142" mass="16438">MCLMEFCKRPEFIVDGATRTDICQGALGDCWLLAAIASLTLNDNLLHRVVPHGQSFQQGYAGIFHFQGEPARVSMRETEKKRQRETRRDRMKRNREQGGKFSDIKATFWAQWDRQRLREAEQTPRLTVIGGDTCHNPYHTSL</sequence>
<dbReference type="InterPro" id="IPR000169">
    <property type="entry name" value="Pept_cys_AS"/>
</dbReference>
<keyword evidence="6" id="KW-0677">Repeat</keyword>
<evidence type="ECO:0000256" key="5">
    <source>
        <dbReference type="ARBA" id="ARBA00022670"/>
    </source>
</evidence>
<comment type="caution">
    <text evidence="10">Lacks conserved residue(s) required for the propagation of feature annotation.</text>
</comment>
<evidence type="ECO:0000256" key="4">
    <source>
        <dbReference type="ARBA" id="ARBA00022553"/>
    </source>
</evidence>
<reference evidence="13" key="1">
    <citation type="submission" date="2022-08" db="EMBL/GenBank/DDBJ databases">
        <title>Genome sequencing of akame (Lates japonicus).</title>
        <authorList>
            <person name="Hashiguchi Y."/>
            <person name="Takahashi H."/>
        </authorList>
    </citation>
    <scope>NUCLEOTIDE SEQUENCE</scope>
    <source>
        <strain evidence="13">Kochi</strain>
    </source>
</reference>
<evidence type="ECO:0000256" key="11">
    <source>
        <dbReference type="SAM" id="MobiDB-lite"/>
    </source>
</evidence>
<dbReference type="EMBL" id="BRZM01000136">
    <property type="protein sequence ID" value="GLD68484.1"/>
    <property type="molecule type" value="Genomic_DNA"/>
</dbReference>
<evidence type="ECO:0000313" key="13">
    <source>
        <dbReference type="EMBL" id="GLD68484.1"/>
    </source>
</evidence>
<evidence type="ECO:0000256" key="10">
    <source>
        <dbReference type="PROSITE-ProRule" id="PRU00239"/>
    </source>
</evidence>
<dbReference type="PANTHER" id="PTHR10183">
    <property type="entry name" value="CALPAIN"/>
    <property type="match status" value="1"/>
</dbReference>
<feature type="compositionally biased region" description="Basic and acidic residues" evidence="11">
    <location>
        <begin position="74"/>
        <end position="98"/>
    </location>
</feature>
<keyword evidence="7" id="KW-0378">Hydrolase</keyword>
<evidence type="ECO:0000256" key="8">
    <source>
        <dbReference type="ARBA" id="ARBA00022807"/>
    </source>
</evidence>
<dbReference type="InterPro" id="IPR038765">
    <property type="entry name" value="Papain-like_cys_pep_sf"/>
</dbReference>
<dbReference type="PANTHER" id="PTHR10183:SF284">
    <property type="entry name" value="CALPAIN-1 CATALYTIC SUBUNIT"/>
    <property type="match status" value="1"/>
</dbReference>